<dbReference type="AlphaFoldDB" id="A0A2J6R6X8"/>
<reference evidence="3 4" key="1">
    <citation type="submission" date="2016-04" db="EMBL/GenBank/DDBJ databases">
        <title>A degradative enzymes factory behind the ericoid mycorrhizal symbiosis.</title>
        <authorList>
            <consortium name="DOE Joint Genome Institute"/>
            <person name="Martino E."/>
            <person name="Morin E."/>
            <person name="Grelet G."/>
            <person name="Kuo A."/>
            <person name="Kohler A."/>
            <person name="Daghino S."/>
            <person name="Barry K."/>
            <person name="Choi C."/>
            <person name="Cichocki N."/>
            <person name="Clum A."/>
            <person name="Copeland A."/>
            <person name="Hainaut M."/>
            <person name="Haridas S."/>
            <person name="Labutti K."/>
            <person name="Lindquist E."/>
            <person name="Lipzen A."/>
            <person name="Khouja H.-R."/>
            <person name="Murat C."/>
            <person name="Ohm R."/>
            <person name="Olson A."/>
            <person name="Spatafora J."/>
            <person name="Veneault-Fourrey C."/>
            <person name="Henrissat B."/>
            <person name="Grigoriev I."/>
            <person name="Martin F."/>
            <person name="Perotto S."/>
        </authorList>
    </citation>
    <scope>NUCLEOTIDE SEQUENCE [LARGE SCALE GENOMIC DNA]</scope>
    <source>
        <strain evidence="3 4">F</strain>
    </source>
</reference>
<comment type="cofactor">
    <cofactor evidence="1">
        <name>Cu(2+)</name>
        <dbReference type="ChEBI" id="CHEBI:29036"/>
    </cofactor>
</comment>
<name>A0A2J6R6X8_HYAVF</name>
<feature type="non-terminal residue" evidence="3">
    <location>
        <position position="1"/>
    </location>
</feature>
<evidence type="ECO:0000256" key="2">
    <source>
        <dbReference type="ARBA" id="ARBA00023008"/>
    </source>
</evidence>
<proteinExistence type="predicted"/>
<keyword evidence="4" id="KW-1185">Reference proteome</keyword>
<evidence type="ECO:0000313" key="3">
    <source>
        <dbReference type="EMBL" id="PMD34265.1"/>
    </source>
</evidence>
<evidence type="ECO:0000313" key="4">
    <source>
        <dbReference type="Proteomes" id="UP000235786"/>
    </source>
</evidence>
<dbReference type="InterPro" id="IPR052282">
    <property type="entry name" value="Starch-active_LPMO"/>
</dbReference>
<organism evidence="3 4">
    <name type="scientific">Hyaloscypha variabilis (strain UAMH 11265 / GT02V1 / F)</name>
    <name type="common">Meliniomyces variabilis</name>
    <dbReference type="NCBI Taxonomy" id="1149755"/>
    <lineage>
        <taxon>Eukaryota</taxon>
        <taxon>Fungi</taxon>
        <taxon>Dikarya</taxon>
        <taxon>Ascomycota</taxon>
        <taxon>Pezizomycotina</taxon>
        <taxon>Leotiomycetes</taxon>
        <taxon>Helotiales</taxon>
        <taxon>Hyaloscyphaceae</taxon>
        <taxon>Hyaloscypha</taxon>
        <taxon>Hyaloscypha variabilis</taxon>
    </lineage>
</organism>
<dbReference type="PANTHER" id="PTHR36575">
    <property type="entry name" value="BINDING PROTEIN, PUTATIVE (AFU_ORTHOLOGUE AFUA_1G14430)-RELATED"/>
    <property type="match status" value="1"/>
</dbReference>
<protein>
    <submittedName>
        <fullName evidence="3">Uncharacterized protein</fullName>
    </submittedName>
</protein>
<evidence type="ECO:0000256" key="1">
    <source>
        <dbReference type="ARBA" id="ARBA00001973"/>
    </source>
</evidence>
<dbReference type="OrthoDB" id="120613at2759"/>
<dbReference type="PANTHER" id="PTHR36575:SF2">
    <property type="entry name" value="CHITIN-BINDING TYPE-4 DOMAIN-CONTAINING PROTEIN-RELATED"/>
    <property type="match status" value="1"/>
</dbReference>
<sequence>LDSWVAGQVVDFTFDVRAPHKWYVNVSIVNTRTNTFIGEQLLYYSDFVDNAKTIPANETSFSITILSDLGDTCATAGAFVVQYYWNAASID</sequence>
<keyword evidence="2" id="KW-0186">Copper</keyword>
<accession>A0A2J6R6X8</accession>
<dbReference type="Proteomes" id="UP000235786">
    <property type="component" value="Unassembled WGS sequence"/>
</dbReference>
<dbReference type="EMBL" id="KZ613954">
    <property type="protein sequence ID" value="PMD34265.1"/>
    <property type="molecule type" value="Genomic_DNA"/>
</dbReference>
<gene>
    <name evidence="3" type="ORF">L207DRAFT_437862</name>
</gene>